<dbReference type="EMBL" id="QMWO01000072">
    <property type="protein sequence ID" value="RLG69502.1"/>
    <property type="molecule type" value="Genomic_DNA"/>
</dbReference>
<organism evidence="1 2">
    <name type="scientific">Candidatus Iainarchaeum sp</name>
    <dbReference type="NCBI Taxonomy" id="3101447"/>
    <lineage>
        <taxon>Archaea</taxon>
        <taxon>Candidatus Iainarchaeota</taxon>
        <taxon>Candidatus Iainarchaeia</taxon>
        <taxon>Candidatus Iainarchaeales</taxon>
        <taxon>Candidatus Iainarchaeaceae</taxon>
        <taxon>Candidatus Iainarchaeum</taxon>
    </lineage>
</organism>
<dbReference type="AlphaFoldDB" id="A0A497JG10"/>
<protein>
    <submittedName>
        <fullName evidence="1">Uncharacterized protein</fullName>
    </submittedName>
</protein>
<sequence length="242" mass="27489">MRPRKIKFVVKVAGFKMPLASAKIVKYADVLQPKTELRCPRCNRKPRWEGRYRCECGAVYTHWSQLKRVLPDGREIVKPKLTKGGEVEAEVYVMDKAEFSKYADATMNEYGLTVDDLNSAVNLKKLLIALDRLNKVILVHFTDTYEERVAVLTISLSGRVILKELIPLNLADIRETLKVDLSNITENDIAEAEALVKQLPKADEKLLYVSDYRTIGVETVKVSPKVLELEAIISKMKSQQPQ</sequence>
<dbReference type="Proteomes" id="UP000277633">
    <property type="component" value="Unassembled WGS sequence"/>
</dbReference>
<evidence type="ECO:0000313" key="1">
    <source>
        <dbReference type="EMBL" id="RLG69502.1"/>
    </source>
</evidence>
<comment type="caution">
    <text evidence="1">The sequence shown here is derived from an EMBL/GenBank/DDBJ whole genome shotgun (WGS) entry which is preliminary data.</text>
</comment>
<evidence type="ECO:0000313" key="2">
    <source>
        <dbReference type="Proteomes" id="UP000277633"/>
    </source>
</evidence>
<gene>
    <name evidence="1" type="ORF">DRO07_02200</name>
</gene>
<proteinExistence type="predicted"/>
<name>A0A497JG10_9ARCH</name>
<accession>A0A497JG10</accession>
<reference evidence="1 2" key="1">
    <citation type="submission" date="2018-06" db="EMBL/GenBank/DDBJ databases">
        <title>Extensive metabolic versatility and redundancy in microbially diverse, dynamic hydrothermal sediments.</title>
        <authorList>
            <person name="Dombrowski N."/>
            <person name="Teske A."/>
            <person name="Baker B.J."/>
        </authorList>
    </citation>
    <scope>NUCLEOTIDE SEQUENCE [LARGE SCALE GENOMIC DNA]</scope>
    <source>
        <strain evidence="1">B9_G13</strain>
    </source>
</reference>